<keyword evidence="9" id="KW-1185">Reference proteome</keyword>
<dbReference type="Pfam" id="PF12823">
    <property type="entry name" value="DUF3817"/>
    <property type="match status" value="1"/>
</dbReference>
<dbReference type="InterPro" id="IPR023845">
    <property type="entry name" value="DUF3817_TM"/>
</dbReference>
<dbReference type="STRING" id="1123367.GCA_000621305_02346"/>
<feature type="transmembrane region" description="Helical" evidence="6">
    <location>
        <begin position="78"/>
        <end position="96"/>
    </location>
</feature>
<evidence type="ECO:0000256" key="6">
    <source>
        <dbReference type="SAM" id="Phobius"/>
    </source>
</evidence>
<reference evidence="8 9" key="1">
    <citation type="submission" date="2012-09" db="EMBL/GenBank/DDBJ databases">
        <title>Draft Genome Sequences of 6 Strains from Genus Thauera.</title>
        <authorList>
            <person name="Liu B."/>
            <person name="Shapleigh J.P."/>
            <person name="Frostegard A.H."/>
        </authorList>
    </citation>
    <scope>NUCLEOTIDE SEQUENCE [LARGE SCALE GENOMIC DNA]</scope>
    <source>
        <strain evidence="9">47Lol / DSM 12138</strain>
    </source>
</reference>
<evidence type="ECO:0000256" key="2">
    <source>
        <dbReference type="ARBA" id="ARBA00022475"/>
    </source>
</evidence>
<dbReference type="EMBL" id="AMXE01000004">
    <property type="protein sequence ID" value="ENO90229.1"/>
    <property type="molecule type" value="Genomic_DNA"/>
</dbReference>
<evidence type="ECO:0000256" key="3">
    <source>
        <dbReference type="ARBA" id="ARBA00022692"/>
    </source>
</evidence>
<keyword evidence="5 6" id="KW-0472">Membrane</keyword>
<evidence type="ECO:0000256" key="4">
    <source>
        <dbReference type="ARBA" id="ARBA00022989"/>
    </source>
</evidence>
<dbReference type="RefSeq" id="WP_004333172.1">
    <property type="nucleotide sequence ID" value="NZ_AMXE01000004.1"/>
</dbReference>
<keyword evidence="3 6" id="KW-0812">Transmembrane</keyword>
<evidence type="ECO:0000259" key="7">
    <source>
        <dbReference type="Pfam" id="PF12823"/>
    </source>
</evidence>
<proteinExistence type="predicted"/>
<keyword evidence="2" id="KW-1003">Cell membrane</keyword>
<dbReference type="Proteomes" id="UP000013232">
    <property type="component" value="Unassembled WGS sequence"/>
</dbReference>
<feature type="transmembrane region" description="Helical" evidence="6">
    <location>
        <begin position="16"/>
        <end position="38"/>
    </location>
</feature>
<dbReference type="AlphaFoldDB" id="N6ZDI3"/>
<sequence>MTDLHRGASVRAHRRLIYWLAFADGLALLALVAIAVPAKHLLDMPAGVSVLGPVHGALFISLALASLTALARGILRPGLALLLFLGALLPFGAFFADHRLKKAYPELGA</sequence>
<accession>N6ZDI3</accession>
<protein>
    <recommendedName>
        <fullName evidence="7">DUF3817 domain-containing protein</fullName>
    </recommendedName>
</protein>
<dbReference type="eggNOG" id="COG2814">
    <property type="taxonomic scope" value="Bacteria"/>
</dbReference>
<comment type="subcellular location">
    <subcellularLocation>
        <location evidence="1">Cell membrane</location>
        <topology evidence="1">Multi-pass membrane protein</topology>
    </subcellularLocation>
</comment>
<dbReference type="NCBIfam" id="TIGR03954">
    <property type="entry name" value="integ_memb_HG"/>
    <property type="match status" value="1"/>
</dbReference>
<dbReference type="GO" id="GO:0005886">
    <property type="term" value="C:plasma membrane"/>
    <property type="evidence" value="ECO:0007669"/>
    <property type="project" value="UniProtKB-SubCell"/>
</dbReference>
<feature type="domain" description="DUF3817" evidence="7">
    <location>
        <begin position="18"/>
        <end position="102"/>
    </location>
</feature>
<organism evidence="8 9">
    <name type="scientific">Thauera linaloolentis (strain DSM 12138 / JCM 21573 / CCUG 41526 / CIP 105981 / IAM 15112 / NBRC 102519 / 47Lol)</name>
    <dbReference type="NCBI Taxonomy" id="1123367"/>
    <lineage>
        <taxon>Bacteria</taxon>
        <taxon>Pseudomonadati</taxon>
        <taxon>Pseudomonadota</taxon>
        <taxon>Betaproteobacteria</taxon>
        <taxon>Rhodocyclales</taxon>
        <taxon>Zoogloeaceae</taxon>
        <taxon>Thauera</taxon>
    </lineage>
</organism>
<feature type="transmembrane region" description="Helical" evidence="6">
    <location>
        <begin position="50"/>
        <end position="71"/>
    </location>
</feature>
<evidence type="ECO:0000256" key="5">
    <source>
        <dbReference type="ARBA" id="ARBA00023136"/>
    </source>
</evidence>
<evidence type="ECO:0000256" key="1">
    <source>
        <dbReference type="ARBA" id="ARBA00004651"/>
    </source>
</evidence>
<comment type="caution">
    <text evidence="8">The sequence shown here is derived from an EMBL/GenBank/DDBJ whole genome shotgun (WGS) entry which is preliminary data.</text>
</comment>
<name>N6ZDI3_THAL4</name>
<evidence type="ECO:0000313" key="8">
    <source>
        <dbReference type="EMBL" id="ENO90229.1"/>
    </source>
</evidence>
<keyword evidence="4 6" id="KW-1133">Transmembrane helix</keyword>
<gene>
    <name evidence="8" type="ORF">C666_02155</name>
</gene>
<evidence type="ECO:0000313" key="9">
    <source>
        <dbReference type="Proteomes" id="UP000013232"/>
    </source>
</evidence>